<organism evidence="2 3">
    <name type="scientific">Candolleomyces eurysporus</name>
    <dbReference type="NCBI Taxonomy" id="2828524"/>
    <lineage>
        <taxon>Eukaryota</taxon>
        <taxon>Fungi</taxon>
        <taxon>Dikarya</taxon>
        <taxon>Basidiomycota</taxon>
        <taxon>Agaricomycotina</taxon>
        <taxon>Agaricomycetes</taxon>
        <taxon>Agaricomycetidae</taxon>
        <taxon>Agaricales</taxon>
        <taxon>Agaricineae</taxon>
        <taxon>Psathyrellaceae</taxon>
        <taxon>Candolleomyces</taxon>
    </lineage>
</organism>
<proteinExistence type="predicted"/>
<sequence>MHVTSILNANNKSSASIPVSVFDYEGRRKFVVKSNNYEETVGSVKKAFTIAKETGIVLSTASLDVCRGQHVEIDEQAYPHLWDLLDEIIVGTPGNDAPGALDPAMTPLTVTQSKGKKRSSMAANRSSIPRGRPSRISLVNAGATIIALKDSPVKPVEVEHPVDDDFIPEDNRMQPGEPELSVKPDPEPAGSSKVKGGPSIDSLFDDDEVEDYGVPKPDLPEEDELPSTPSPAVKKSRTVIQRDPTPEPVVKAEKPADTKKSKFKPAAALPSAPSASTAVPPASSATTTKQSRTKAAAAKGTVDENARFSIVIHGPGDDISAQFKMRGKHPIHKILKTACTNFGLPYERATLYLVVEAEDGEEPDFHELAKDKTALQCGITEGANLAIGIEGDQEEEYEEEEDDD</sequence>
<dbReference type="EMBL" id="JANBPK010000846">
    <property type="protein sequence ID" value="KAJ2930275.1"/>
    <property type="molecule type" value="Genomic_DNA"/>
</dbReference>
<protein>
    <recommendedName>
        <fullName evidence="4">Rad60/SUMO-like domain-containing protein</fullName>
    </recommendedName>
</protein>
<evidence type="ECO:0000313" key="3">
    <source>
        <dbReference type="Proteomes" id="UP001140091"/>
    </source>
</evidence>
<reference evidence="2" key="1">
    <citation type="submission" date="2022-06" db="EMBL/GenBank/DDBJ databases">
        <title>Genome Sequence of Candolleomyces eurysporus.</title>
        <authorList>
            <person name="Buettner E."/>
        </authorList>
    </citation>
    <scope>NUCLEOTIDE SEQUENCE</scope>
    <source>
        <strain evidence="2">VTCC 930004</strain>
    </source>
</reference>
<feature type="compositionally biased region" description="Low complexity" evidence="1">
    <location>
        <begin position="125"/>
        <end position="134"/>
    </location>
</feature>
<accession>A0A9W8MFQ3</accession>
<feature type="region of interest" description="Disordered" evidence="1">
    <location>
        <begin position="113"/>
        <end position="134"/>
    </location>
</feature>
<evidence type="ECO:0008006" key="4">
    <source>
        <dbReference type="Google" id="ProtNLM"/>
    </source>
</evidence>
<keyword evidence="3" id="KW-1185">Reference proteome</keyword>
<feature type="compositionally biased region" description="Low complexity" evidence="1">
    <location>
        <begin position="264"/>
        <end position="289"/>
    </location>
</feature>
<dbReference type="OrthoDB" id="3262817at2759"/>
<feature type="region of interest" description="Disordered" evidence="1">
    <location>
        <begin position="156"/>
        <end position="300"/>
    </location>
</feature>
<feature type="non-terminal residue" evidence="2">
    <location>
        <position position="1"/>
    </location>
</feature>
<evidence type="ECO:0000313" key="2">
    <source>
        <dbReference type="EMBL" id="KAJ2930275.1"/>
    </source>
</evidence>
<evidence type="ECO:0000256" key="1">
    <source>
        <dbReference type="SAM" id="MobiDB-lite"/>
    </source>
</evidence>
<dbReference type="AlphaFoldDB" id="A0A9W8MFQ3"/>
<comment type="caution">
    <text evidence="2">The sequence shown here is derived from an EMBL/GenBank/DDBJ whole genome shotgun (WGS) entry which is preliminary data.</text>
</comment>
<gene>
    <name evidence="2" type="ORF">H1R20_g6798</name>
</gene>
<feature type="compositionally biased region" description="Basic and acidic residues" evidence="1">
    <location>
        <begin position="250"/>
        <end position="260"/>
    </location>
</feature>
<dbReference type="Proteomes" id="UP001140091">
    <property type="component" value="Unassembled WGS sequence"/>
</dbReference>
<name>A0A9W8MFQ3_9AGAR</name>